<evidence type="ECO:0000313" key="5">
    <source>
        <dbReference type="EMBL" id="GAB96190.1"/>
    </source>
</evidence>
<name>K6WAG0_9MICO</name>
<evidence type="ECO:0000256" key="1">
    <source>
        <dbReference type="ARBA" id="ARBA00009108"/>
    </source>
</evidence>
<feature type="region of interest" description="Disordered" evidence="3">
    <location>
        <begin position="1"/>
        <end position="45"/>
    </location>
</feature>
<proteinExistence type="inferred from homology"/>
<dbReference type="PANTHER" id="PTHR37313">
    <property type="entry name" value="UPF0749 PROTEIN RV1825"/>
    <property type="match status" value="1"/>
</dbReference>
<dbReference type="AlphaFoldDB" id="K6WAG0"/>
<keyword evidence="4" id="KW-1133">Transmembrane helix</keyword>
<organism evidence="5 6">
    <name type="scientific">Kineosphaera limosa NBRC 100340</name>
    <dbReference type="NCBI Taxonomy" id="1184609"/>
    <lineage>
        <taxon>Bacteria</taxon>
        <taxon>Bacillati</taxon>
        <taxon>Actinomycetota</taxon>
        <taxon>Actinomycetes</taxon>
        <taxon>Micrococcales</taxon>
        <taxon>Dermatophilaceae</taxon>
        <taxon>Kineosphaera</taxon>
    </lineage>
</organism>
<dbReference type="Gene3D" id="3.30.70.1880">
    <property type="entry name" value="Protein of unknown function DUF881"/>
    <property type="match status" value="1"/>
</dbReference>
<comment type="similarity">
    <text evidence="1">Belongs to the UPF0749 family.</text>
</comment>
<feature type="transmembrane region" description="Helical" evidence="4">
    <location>
        <begin position="61"/>
        <end position="80"/>
    </location>
</feature>
<feature type="compositionally biased region" description="Low complexity" evidence="3">
    <location>
        <begin position="23"/>
        <end position="44"/>
    </location>
</feature>
<protein>
    <recommendedName>
        <fullName evidence="7">Division initiation protein</fullName>
    </recommendedName>
</protein>
<gene>
    <name evidence="5" type="ORF">KILIM_033_00100</name>
</gene>
<accession>K6WAG0</accession>
<evidence type="ECO:0000256" key="3">
    <source>
        <dbReference type="SAM" id="MobiDB-lite"/>
    </source>
</evidence>
<keyword evidence="6" id="KW-1185">Reference proteome</keyword>
<evidence type="ECO:0000256" key="2">
    <source>
        <dbReference type="SAM" id="Coils"/>
    </source>
</evidence>
<dbReference type="GO" id="GO:0005886">
    <property type="term" value="C:plasma membrane"/>
    <property type="evidence" value="ECO:0007669"/>
    <property type="project" value="TreeGrafter"/>
</dbReference>
<dbReference type="eggNOG" id="COG3879">
    <property type="taxonomic scope" value="Bacteria"/>
</dbReference>
<sequence length="289" mass="29977">MSMSNEPTQQSGGESEGQDESQARGTEPTTEPTRAPTTEPTRARSWGDLWRAARLRPSRSGVVVGVLAVLLGIAISAQVGQTRQSGLESLRQGELVAVLDSVNQRSARLDEEITRLTAERDRLEREQGLDPTQARAAATERADALGILAGTVAARGPGVRITITDPGRTVGSATLLNAIQELRDAGAEAIQVGGVRVVASSYVAEDPSGAVLVDGKPLPNPYAILAIGDAQTLASAMNIPGGVVETVRGVGATIAVSQQDGVRITALHTPVAPRYARPEASPETASPGS</sequence>
<evidence type="ECO:0008006" key="7">
    <source>
        <dbReference type="Google" id="ProtNLM"/>
    </source>
</evidence>
<dbReference type="EMBL" id="BAHD01000033">
    <property type="protein sequence ID" value="GAB96190.1"/>
    <property type="molecule type" value="Genomic_DNA"/>
</dbReference>
<evidence type="ECO:0000313" key="6">
    <source>
        <dbReference type="Proteomes" id="UP000008366"/>
    </source>
</evidence>
<keyword evidence="4" id="KW-0812">Transmembrane</keyword>
<dbReference type="InterPro" id="IPR010273">
    <property type="entry name" value="DUF881"/>
</dbReference>
<comment type="caution">
    <text evidence="5">The sequence shown here is derived from an EMBL/GenBank/DDBJ whole genome shotgun (WGS) entry which is preliminary data.</text>
</comment>
<feature type="compositionally biased region" description="Polar residues" evidence="3">
    <location>
        <begin position="1"/>
        <end position="13"/>
    </location>
</feature>
<dbReference type="STRING" id="1184609.KILIM_033_00100"/>
<dbReference type="Pfam" id="PF05949">
    <property type="entry name" value="DUF881"/>
    <property type="match status" value="1"/>
</dbReference>
<keyword evidence="4" id="KW-0472">Membrane</keyword>
<reference evidence="5 6" key="1">
    <citation type="submission" date="2012-08" db="EMBL/GenBank/DDBJ databases">
        <title>Whole genome shotgun sequence of Kineosphaera limosa NBRC 100340.</title>
        <authorList>
            <person name="Yoshida I."/>
            <person name="Isaki S."/>
            <person name="Hosoyama A."/>
            <person name="Tsuchikane K."/>
            <person name="Katsumata H."/>
            <person name="Ando Y."/>
            <person name="Ohji S."/>
            <person name="Hamada M."/>
            <person name="Tamura T."/>
            <person name="Yamazoe A."/>
            <person name="Yamazaki S."/>
            <person name="Fujita N."/>
        </authorList>
    </citation>
    <scope>NUCLEOTIDE SEQUENCE [LARGE SCALE GENOMIC DNA]</scope>
    <source>
        <strain evidence="5 6">NBRC 100340</strain>
    </source>
</reference>
<feature type="coiled-coil region" evidence="2">
    <location>
        <begin position="99"/>
        <end position="126"/>
    </location>
</feature>
<dbReference type="PANTHER" id="PTHR37313:SF2">
    <property type="entry name" value="UPF0749 PROTEIN YLXX"/>
    <property type="match status" value="1"/>
</dbReference>
<dbReference type="Proteomes" id="UP000008366">
    <property type="component" value="Unassembled WGS sequence"/>
</dbReference>
<evidence type="ECO:0000256" key="4">
    <source>
        <dbReference type="SAM" id="Phobius"/>
    </source>
</evidence>
<keyword evidence="2" id="KW-0175">Coiled coil</keyword>